<sequence length="115" mass="13164">MYETKMYQMQNTGIPNKMYCMNKALKNMINRNSFGWYGCDLVRLLISSGPTDTFIIALALKCGPSTTLKTSYLLDRTPVIDAVGGSIVRRRGSLFSSTTRRWQFWYLGKDMTSLR</sequence>
<name>A0A834IQC2_RHYFE</name>
<dbReference type="Proteomes" id="UP000625711">
    <property type="component" value="Unassembled WGS sequence"/>
</dbReference>
<organism evidence="1 2">
    <name type="scientific">Rhynchophorus ferrugineus</name>
    <name type="common">Red palm weevil</name>
    <name type="synonym">Curculio ferrugineus</name>
    <dbReference type="NCBI Taxonomy" id="354439"/>
    <lineage>
        <taxon>Eukaryota</taxon>
        <taxon>Metazoa</taxon>
        <taxon>Ecdysozoa</taxon>
        <taxon>Arthropoda</taxon>
        <taxon>Hexapoda</taxon>
        <taxon>Insecta</taxon>
        <taxon>Pterygota</taxon>
        <taxon>Neoptera</taxon>
        <taxon>Endopterygota</taxon>
        <taxon>Coleoptera</taxon>
        <taxon>Polyphaga</taxon>
        <taxon>Cucujiformia</taxon>
        <taxon>Curculionidae</taxon>
        <taxon>Dryophthorinae</taxon>
        <taxon>Rhynchophorus</taxon>
    </lineage>
</organism>
<accession>A0A834IQC2</accession>
<evidence type="ECO:0000313" key="1">
    <source>
        <dbReference type="EMBL" id="KAF7283986.1"/>
    </source>
</evidence>
<dbReference type="EMBL" id="JAACXV010000085">
    <property type="protein sequence ID" value="KAF7283986.1"/>
    <property type="molecule type" value="Genomic_DNA"/>
</dbReference>
<comment type="caution">
    <text evidence="1">The sequence shown here is derived from an EMBL/GenBank/DDBJ whole genome shotgun (WGS) entry which is preliminary data.</text>
</comment>
<gene>
    <name evidence="1" type="ORF">GWI33_022803</name>
</gene>
<proteinExistence type="predicted"/>
<dbReference type="AlphaFoldDB" id="A0A834IQC2"/>
<protein>
    <submittedName>
        <fullName evidence="1">Uncharacterized protein</fullName>
    </submittedName>
</protein>
<evidence type="ECO:0000313" key="2">
    <source>
        <dbReference type="Proteomes" id="UP000625711"/>
    </source>
</evidence>
<reference evidence="1" key="1">
    <citation type="submission" date="2020-08" db="EMBL/GenBank/DDBJ databases">
        <title>Genome sequencing and assembly of the red palm weevil Rhynchophorus ferrugineus.</title>
        <authorList>
            <person name="Dias G.B."/>
            <person name="Bergman C.M."/>
            <person name="Manee M."/>
        </authorList>
    </citation>
    <scope>NUCLEOTIDE SEQUENCE</scope>
    <source>
        <strain evidence="1">AA-2017</strain>
        <tissue evidence="1">Whole larva</tissue>
    </source>
</reference>
<keyword evidence="2" id="KW-1185">Reference proteome</keyword>